<feature type="compositionally biased region" description="Gly residues" evidence="1">
    <location>
        <begin position="46"/>
        <end position="60"/>
    </location>
</feature>
<dbReference type="KEGG" id="mhev:MHEL_15620"/>
<gene>
    <name evidence="4" type="ORF">MHEL_15620</name>
</gene>
<feature type="chain" id="PRO_5029680280" evidence="3">
    <location>
        <begin position="35"/>
        <end position="437"/>
    </location>
</feature>
<feature type="region of interest" description="Disordered" evidence="1">
    <location>
        <begin position="283"/>
        <end position="302"/>
    </location>
</feature>
<keyword evidence="2" id="KW-1133">Transmembrane helix</keyword>
<keyword evidence="2" id="KW-0812">Transmembrane</keyword>
<protein>
    <submittedName>
        <fullName evidence="4">Uncharacterized protein</fullName>
    </submittedName>
</protein>
<organism evidence="4 5">
    <name type="scientific">Mycolicibacterium helvum</name>
    <dbReference type="NCBI Taxonomy" id="1534349"/>
    <lineage>
        <taxon>Bacteria</taxon>
        <taxon>Bacillati</taxon>
        <taxon>Actinomycetota</taxon>
        <taxon>Actinomycetes</taxon>
        <taxon>Mycobacteriales</taxon>
        <taxon>Mycobacteriaceae</taxon>
        <taxon>Mycolicibacterium</taxon>
    </lineage>
</organism>
<sequence>MRSANATRSRKAAGFTAAVTVSLASLFAGVPVSAADPYDDDSGSSYDGGGGAAEPSGGGQEAPDPGAGQEAPGAGGVGQEAPDQGSGQDAPGESVGGGQDQPSDDSGSAHDDGTHQHDDGGAHEGGGNQETPDGGGGTQTPPAGGATMAPTELDAPAPDVTAATSSSTTQVNTSSSSQEVSTYQQSLTSTVSTSTLSTTLALSSPVSQWNSSWLSYDRYYRPIFTNPYRIPLQVIYDYGGGPQTFTVPPLQRAVIDVPNAGVYSFTAATKPASGPPTNVSVGSFSGGGFQPAPGQAPPEKPARLNTTKNALVQIKYTRGASEPFRVSALTDLGKDPAAKDTTKVLLDEEIPAWGEWSKTAAGEAVFVVSQTQLLPGVKRPGQDPLPGYNIKLAASEESTSWMSKNRTVLIVSAIGVLALAAAVALIVIPRRRRTTDR</sequence>
<evidence type="ECO:0000313" key="5">
    <source>
        <dbReference type="Proteomes" id="UP000467148"/>
    </source>
</evidence>
<evidence type="ECO:0000256" key="2">
    <source>
        <dbReference type="SAM" id="Phobius"/>
    </source>
</evidence>
<proteinExistence type="predicted"/>
<feature type="region of interest" description="Disordered" evidence="1">
    <location>
        <begin position="32"/>
        <end position="180"/>
    </location>
</feature>
<evidence type="ECO:0000256" key="3">
    <source>
        <dbReference type="SAM" id="SignalP"/>
    </source>
</evidence>
<evidence type="ECO:0000313" key="4">
    <source>
        <dbReference type="EMBL" id="BBY63319.1"/>
    </source>
</evidence>
<dbReference type="Proteomes" id="UP000467148">
    <property type="component" value="Chromosome"/>
</dbReference>
<feature type="compositionally biased region" description="Low complexity" evidence="1">
    <location>
        <begin position="160"/>
        <end position="180"/>
    </location>
</feature>
<reference evidence="4 5" key="1">
    <citation type="journal article" date="2019" name="Emerg. Microbes Infect.">
        <title>Comprehensive subspecies identification of 175 nontuberculous mycobacteria species based on 7547 genomic profiles.</title>
        <authorList>
            <person name="Matsumoto Y."/>
            <person name="Kinjo T."/>
            <person name="Motooka D."/>
            <person name="Nabeya D."/>
            <person name="Jung N."/>
            <person name="Uechi K."/>
            <person name="Horii T."/>
            <person name="Iida T."/>
            <person name="Fujita J."/>
            <person name="Nakamura S."/>
        </authorList>
    </citation>
    <scope>NUCLEOTIDE SEQUENCE [LARGE SCALE GENOMIC DNA]</scope>
    <source>
        <strain evidence="4 5">JCM 30396</strain>
    </source>
</reference>
<keyword evidence="5" id="KW-1185">Reference proteome</keyword>
<feature type="compositionally biased region" description="Low complexity" evidence="1">
    <location>
        <begin position="61"/>
        <end position="72"/>
    </location>
</feature>
<keyword evidence="2" id="KW-0472">Membrane</keyword>
<feature type="compositionally biased region" description="Basic and acidic residues" evidence="1">
    <location>
        <begin position="107"/>
        <end position="122"/>
    </location>
</feature>
<dbReference type="EMBL" id="AP022596">
    <property type="protein sequence ID" value="BBY63319.1"/>
    <property type="molecule type" value="Genomic_DNA"/>
</dbReference>
<evidence type="ECO:0000256" key="1">
    <source>
        <dbReference type="SAM" id="MobiDB-lite"/>
    </source>
</evidence>
<name>A0A7I7T4C8_9MYCO</name>
<keyword evidence="3" id="KW-0732">Signal</keyword>
<feature type="compositionally biased region" description="Gly residues" evidence="1">
    <location>
        <begin position="123"/>
        <end position="138"/>
    </location>
</feature>
<dbReference type="AlphaFoldDB" id="A0A7I7T4C8"/>
<feature type="compositionally biased region" description="Low complexity" evidence="1">
    <location>
        <begin position="139"/>
        <end position="151"/>
    </location>
</feature>
<feature type="transmembrane region" description="Helical" evidence="2">
    <location>
        <begin position="408"/>
        <end position="428"/>
    </location>
</feature>
<dbReference type="RefSeq" id="WP_163746996.1">
    <property type="nucleotide sequence ID" value="NZ_AP022596.1"/>
</dbReference>
<accession>A0A7I7T4C8</accession>
<feature type="signal peptide" evidence="3">
    <location>
        <begin position="1"/>
        <end position="34"/>
    </location>
</feature>